<protein>
    <submittedName>
        <fullName evidence="1">Uncharacterized protein</fullName>
    </submittedName>
</protein>
<dbReference type="EMBL" id="FXTH01000016">
    <property type="protein sequence ID" value="SMO82634.1"/>
    <property type="molecule type" value="Genomic_DNA"/>
</dbReference>
<name>A0A521EFE9_9BACT</name>
<accession>A0A521EFE9</accession>
<dbReference type="AlphaFoldDB" id="A0A521EFE9"/>
<evidence type="ECO:0000313" key="1">
    <source>
        <dbReference type="EMBL" id="SMO82634.1"/>
    </source>
</evidence>
<keyword evidence="2" id="KW-1185">Reference proteome</keyword>
<dbReference type="Proteomes" id="UP000317593">
    <property type="component" value="Unassembled WGS sequence"/>
</dbReference>
<sequence length="58" mass="6702">MKWTFEDFGADLKDLNPKVREKALEIANRMMEEGDGSEGEVIKQAVKEAQEWFLDKQA</sequence>
<organism evidence="1 2">
    <name type="scientific">Fodinibius sediminis</name>
    <dbReference type="NCBI Taxonomy" id="1214077"/>
    <lineage>
        <taxon>Bacteria</taxon>
        <taxon>Pseudomonadati</taxon>
        <taxon>Balneolota</taxon>
        <taxon>Balneolia</taxon>
        <taxon>Balneolales</taxon>
        <taxon>Balneolaceae</taxon>
        <taxon>Fodinibius</taxon>
    </lineage>
</organism>
<reference evidence="1 2" key="1">
    <citation type="submission" date="2017-05" db="EMBL/GenBank/DDBJ databases">
        <authorList>
            <person name="Varghese N."/>
            <person name="Submissions S."/>
        </authorList>
    </citation>
    <scope>NUCLEOTIDE SEQUENCE [LARGE SCALE GENOMIC DNA]</scope>
    <source>
        <strain evidence="1 2">DSM 21194</strain>
    </source>
</reference>
<proteinExistence type="predicted"/>
<gene>
    <name evidence="1" type="ORF">SAMN06265218_11618</name>
</gene>
<dbReference type="RefSeq" id="WP_185958440.1">
    <property type="nucleotide sequence ID" value="NZ_FXTH01000016.1"/>
</dbReference>
<evidence type="ECO:0000313" key="2">
    <source>
        <dbReference type="Proteomes" id="UP000317593"/>
    </source>
</evidence>